<proteinExistence type="predicted"/>
<keyword evidence="1" id="KW-0472">Membrane</keyword>
<evidence type="ECO:0000256" key="1">
    <source>
        <dbReference type="SAM" id="Phobius"/>
    </source>
</evidence>
<dbReference type="HOGENOM" id="CLU_1833841_0_0_6"/>
<dbReference type="eggNOG" id="ENOG5031E4V">
    <property type="taxonomic scope" value="Bacteria"/>
</dbReference>
<dbReference type="OrthoDB" id="6269587at2"/>
<dbReference type="RefSeq" id="WP_011760623.1">
    <property type="nucleotide sequence ID" value="NC_008700.1"/>
</dbReference>
<feature type="transmembrane region" description="Helical" evidence="1">
    <location>
        <begin position="45"/>
        <end position="61"/>
    </location>
</feature>
<sequence>MSLVINGTPILNLSPTAEKRLRFSALTVCITMIVVDHYYGNIFTTTALLLYAMFVFPAIYLNRNVRLKYFSHAQEPIIAFRIMSLLICTALVVVWAVAIVDHVVNPPVFPKEERLKELMGEHYEPPQTTNQAHVRLSDAA</sequence>
<gene>
    <name evidence="2" type="ordered locus">Sama_2514</name>
</gene>
<dbReference type="KEGG" id="saz:Sama_2514"/>
<keyword evidence="3" id="KW-1185">Reference proteome</keyword>
<protein>
    <submittedName>
        <fullName evidence="2">Uncharacterized protein</fullName>
    </submittedName>
</protein>
<dbReference type="Proteomes" id="UP000009175">
    <property type="component" value="Chromosome"/>
</dbReference>
<evidence type="ECO:0000313" key="2">
    <source>
        <dbReference type="EMBL" id="ABM00717.1"/>
    </source>
</evidence>
<keyword evidence="1" id="KW-1133">Transmembrane helix</keyword>
<dbReference type="EMBL" id="CP000507">
    <property type="protein sequence ID" value="ABM00717.1"/>
    <property type="molecule type" value="Genomic_DNA"/>
</dbReference>
<name>A1S8L0_SHEAM</name>
<evidence type="ECO:0000313" key="3">
    <source>
        <dbReference type="Proteomes" id="UP000009175"/>
    </source>
</evidence>
<dbReference type="AlphaFoldDB" id="A1S8L0"/>
<organism evidence="2 3">
    <name type="scientific">Shewanella amazonensis (strain ATCC BAA-1098 / SB2B)</name>
    <dbReference type="NCBI Taxonomy" id="326297"/>
    <lineage>
        <taxon>Bacteria</taxon>
        <taxon>Pseudomonadati</taxon>
        <taxon>Pseudomonadota</taxon>
        <taxon>Gammaproteobacteria</taxon>
        <taxon>Alteromonadales</taxon>
        <taxon>Shewanellaceae</taxon>
        <taxon>Shewanella</taxon>
    </lineage>
</organism>
<feature type="transmembrane region" description="Helical" evidence="1">
    <location>
        <begin position="82"/>
        <end position="100"/>
    </location>
</feature>
<feature type="transmembrane region" description="Helical" evidence="1">
    <location>
        <begin position="21"/>
        <end position="39"/>
    </location>
</feature>
<keyword evidence="1" id="KW-0812">Transmembrane</keyword>
<accession>A1S8L0</accession>
<reference evidence="2 3" key="1">
    <citation type="submission" date="2006-12" db="EMBL/GenBank/DDBJ databases">
        <title>Complete sequence of Shewanella amazonensis SB2B.</title>
        <authorList>
            <consortium name="US DOE Joint Genome Institute"/>
            <person name="Copeland A."/>
            <person name="Lucas S."/>
            <person name="Lapidus A."/>
            <person name="Barry K."/>
            <person name="Detter J.C."/>
            <person name="Glavina del Rio T."/>
            <person name="Hammon N."/>
            <person name="Israni S."/>
            <person name="Dalin E."/>
            <person name="Tice H."/>
            <person name="Pitluck S."/>
            <person name="Munk A.C."/>
            <person name="Brettin T."/>
            <person name="Bruce D."/>
            <person name="Han C."/>
            <person name="Tapia R."/>
            <person name="Gilna P."/>
            <person name="Schmutz J."/>
            <person name="Larimer F."/>
            <person name="Land M."/>
            <person name="Hauser L."/>
            <person name="Kyrpides N."/>
            <person name="Mikhailova N."/>
            <person name="Fredrickson J."/>
            <person name="Richardson P."/>
        </authorList>
    </citation>
    <scope>NUCLEOTIDE SEQUENCE [LARGE SCALE GENOMIC DNA]</scope>
    <source>
        <strain evidence="3">ATCC BAA-1098 / SB2B</strain>
    </source>
</reference>